<reference evidence="3" key="1">
    <citation type="submission" date="2017-08" db="EMBL/GenBank/DDBJ databases">
        <authorList>
            <person name="Huang Z."/>
        </authorList>
    </citation>
    <scope>NUCLEOTIDE SEQUENCE [LARGE SCALE GENOMIC DNA]</scope>
    <source>
        <strain evidence="3">SA5d-4</strain>
    </source>
</reference>
<dbReference type="InterPro" id="IPR002711">
    <property type="entry name" value="HNH"/>
</dbReference>
<dbReference type="CDD" id="cd00085">
    <property type="entry name" value="HNHc"/>
    <property type="match status" value="1"/>
</dbReference>
<dbReference type="AlphaFoldDB" id="A0A263BT08"/>
<keyword evidence="2" id="KW-0540">Nuclease</keyword>
<keyword evidence="3" id="KW-1185">Reference proteome</keyword>
<organism evidence="2 3">
    <name type="scientific">Lottiidibacillus patelloidae</name>
    <dbReference type="NCBI Taxonomy" id="2670334"/>
    <lineage>
        <taxon>Bacteria</taxon>
        <taxon>Bacillati</taxon>
        <taxon>Bacillota</taxon>
        <taxon>Bacilli</taxon>
        <taxon>Bacillales</taxon>
        <taxon>Bacillaceae</taxon>
        <taxon>Lottiidibacillus</taxon>
    </lineage>
</organism>
<dbReference type="GO" id="GO:0008270">
    <property type="term" value="F:zinc ion binding"/>
    <property type="evidence" value="ECO:0007669"/>
    <property type="project" value="InterPro"/>
</dbReference>
<proteinExistence type="predicted"/>
<dbReference type="GO" id="GO:0004519">
    <property type="term" value="F:endonuclease activity"/>
    <property type="evidence" value="ECO:0007669"/>
    <property type="project" value="UniProtKB-KW"/>
</dbReference>
<dbReference type="EMBL" id="NPIA01000004">
    <property type="protein sequence ID" value="OZM56844.1"/>
    <property type="molecule type" value="Genomic_DNA"/>
</dbReference>
<sequence>MKNVCELCERENIETTVHHLIPREEGGNYGPTANLCAACHKQIHALFTNKELASYLHTIQDLKNNEKMRKFLKWIKKQPSTASVKIKKSNERKKKRK</sequence>
<dbReference type="InterPro" id="IPR003615">
    <property type="entry name" value="HNH_nuc"/>
</dbReference>
<evidence type="ECO:0000259" key="1">
    <source>
        <dbReference type="Pfam" id="PF01844"/>
    </source>
</evidence>
<dbReference type="Proteomes" id="UP000217083">
    <property type="component" value="Unassembled WGS sequence"/>
</dbReference>
<dbReference type="PANTHER" id="PTHR37827:SF1">
    <property type="entry name" value="HNH DOMAIN-CONTAINING PROTEIN"/>
    <property type="match status" value="1"/>
</dbReference>
<evidence type="ECO:0000313" key="3">
    <source>
        <dbReference type="Proteomes" id="UP000217083"/>
    </source>
</evidence>
<name>A0A263BT08_9BACI</name>
<gene>
    <name evidence="2" type="ORF">CIB95_08715</name>
</gene>
<accession>A0A263BT08</accession>
<dbReference type="Pfam" id="PF01844">
    <property type="entry name" value="HNH"/>
    <property type="match status" value="1"/>
</dbReference>
<evidence type="ECO:0000313" key="2">
    <source>
        <dbReference type="EMBL" id="OZM56844.1"/>
    </source>
</evidence>
<dbReference type="GO" id="GO:0003676">
    <property type="term" value="F:nucleic acid binding"/>
    <property type="evidence" value="ECO:0007669"/>
    <property type="project" value="InterPro"/>
</dbReference>
<reference evidence="2 3" key="2">
    <citation type="submission" date="2017-09" db="EMBL/GenBank/DDBJ databases">
        <title>Bacillus patelloidae sp. nov., isolated from the intestinal tract of a marine limpet.</title>
        <authorList>
            <person name="Liu R."/>
            <person name="Dong C."/>
            <person name="Shao Z."/>
        </authorList>
    </citation>
    <scope>NUCLEOTIDE SEQUENCE [LARGE SCALE GENOMIC DNA]</scope>
    <source>
        <strain evidence="2 3">SA5d-4</strain>
    </source>
</reference>
<feature type="domain" description="HNH" evidence="1">
    <location>
        <begin position="5"/>
        <end position="45"/>
    </location>
</feature>
<comment type="caution">
    <text evidence="2">The sequence shown here is derived from an EMBL/GenBank/DDBJ whole genome shotgun (WGS) entry which is preliminary data.</text>
</comment>
<dbReference type="PANTHER" id="PTHR37827">
    <property type="entry name" value="TUDOR DOMAIN-CONTAINING PROTEIN"/>
    <property type="match status" value="1"/>
</dbReference>
<dbReference type="RefSeq" id="WP_094924291.1">
    <property type="nucleotide sequence ID" value="NZ_NPIA01000004.1"/>
</dbReference>
<keyword evidence="2" id="KW-0378">Hydrolase</keyword>
<protein>
    <submittedName>
        <fullName evidence="2">Restriction endonuclease</fullName>
    </submittedName>
</protein>
<keyword evidence="2" id="KW-0255">Endonuclease</keyword>
<dbReference type="Gene3D" id="1.10.30.50">
    <property type="match status" value="1"/>
</dbReference>